<feature type="transmembrane region" description="Helical" evidence="2">
    <location>
        <begin position="330"/>
        <end position="349"/>
    </location>
</feature>
<sequence length="370" mass="40543">MNPALQRTVELVLIILIGYLLQRKLNAKQQLEGVKLIILNVALPATIFLALLKIELKASLLILPVAALGFNLYMLLASRFFLPVLQPGISGKQRRTLSLLLPSLAPGLSCFPFILAYLDDSSLALAALADVGNKFFGLILLYLLAMQWYHRRNSETNGKSTTGKLKGLLLSLIREPINAAIALALILLIAGLGLEHLPAAIASTINRFSLMMVGLVLLFIGMAVRVGKSDLRQIALLLSWRSGMALLFSGIFLLLFPALSPAMALLILVFPQSSCSFWPYAHMHLVGKLETDRNIKGPTFDTDLAINILACSLPFSSLFILLIFNFGSFFSTGWISLSLGTGMVLIGLMPRIWSWIRRQVFAPEAIKDIG</sequence>
<dbReference type="STRING" id="400055.SAMN04490243_0792"/>
<dbReference type="OrthoDB" id="1490711at2"/>
<feature type="transmembrane region" description="Helical" evidence="2">
    <location>
        <begin position="58"/>
        <end position="76"/>
    </location>
</feature>
<dbReference type="PANTHER" id="PTHR36838">
    <property type="entry name" value="AUXIN EFFLUX CARRIER FAMILY PROTEIN"/>
    <property type="match status" value="1"/>
</dbReference>
<proteinExistence type="predicted"/>
<keyword evidence="2" id="KW-0812">Transmembrane</keyword>
<dbReference type="Proteomes" id="UP000199534">
    <property type="component" value="Unassembled WGS sequence"/>
</dbReference>
<feature type="transmembrane region" description="Helical" evidence="2">
    <location>
        <begin position="176"/>
        <end position="194"/>
    </location>
</feature>
<evidence type="ECO:0000313" key="4">
    <source>
        <dbReference type="Proteomes" id="UP000199534"/>
    </source>
</evidence>
<gene>
    <name evidence="3" type="ORF">SAMN04490243_0792</name>
</gene>
<keyword evidence="2" id="KW-1133">Transmembrane helix</keyword>
<feature type="transmembrane region" description="Helical" evidence="2">
    <location>
        <begin position="200"/>
        <end position="222"/>
    </location>
</feature>
<feature type="transmembrane region" description="Helical" evidence="2">
    <location>
        <begin position="6"/>
        <end position="22"/>
    </location>
</feature>
<keyword evidence="4" id="KW-1185">Reference proteome</keyword>
<name>A0A1I6FWA8_9FLAO</name>
<reference evidence="3 4" key="1">
    <citation type="submission" date="2016-10" db="EMBL/GenBank/DDBJ databases">
        <authorList>
            <person name="de Groot N.N."/>
        </authorList>
    </citation>
    <scope>NUCLEOTIDE SEQUENCE [LARGE SCALE GENOMIC DNA]</scope>
    <source>
        <strain evidence="3 4">DSM 21019</strain>
    </source>
</reference>
<feature type="transmembrane region" description="Helical" evidence="2">
    <location>
        <begin position="97"/>
        <end position="118"/>
    </location>
</feature>
<dbReference type="EMBL" id="FOYQ01000001">
    <property type="protein sequence ID" value="SFR34188.1"/>
    <property type="molecule type" value="Genomic_DNA"/>
</dbReference>
<keyword evidence="2" id="KW-0472">Membrane</keyword>
<protein>
    <recommendedName>
        <fullName evidence="5">Permease</fullName>
    </recommendedName>
</protein>
<keyword evidence="1" id="KW-0813">Transport</keyword>
<dbReference type="PANTHER" id="PTHR36838:SF3">
    <property type="entry name" value="TRANSPORTER AUXIN EFFLUX CARRIER EC FAMILY"/>
    <property type="match status" value="1"/>
</dbReference>
<evidence type="ECO:0000313" key="3">
    <source>
        <dbReference type="EMBL" id="SFR34188.1"/>
    </source>
</evidence>
<evidence type="ECO:0000256" key="2">
    <source>
        <dbReference type="SAM" id="Phobius"/>
    </source>
</evidence>
<evidence type="ECO:0008006" key="5">
    <source>
        <dbReference type="Google" id="ProtNLM"/>
    </source>
</evidence>
<feature type="transmembrane region" description="Helical" evidence="2">
    <location>
        <begin position="34"/>
        <end position="52"/>
    </location>
</feature>
<dbReference type="AlphaFoldDB" id="A0A1I6FWA8"/>
<dbReference type="RefSeq" id="WP_092980853.1">
    <property type="nucleotide sequence ID" value="NZ_FOYQ01000001.1"/>
</dbReference>
<accession>A0A1I6FWA8</accession>
<evidence type="ECO:0000256" key="1">
    <source>
        <dbReference type="ARBA" id="ARBA00022448"/>
    </source>
</evidence>
<feature type="transmembrane region" description="Helical" evidence="2">
    <location>
        <begin position="124"/>
        <end position="145"/>
    </location>
</feature>
<feature type="transmembrane region" description="Helical" evidence="2">
    <location>
        <begin position="304"/>
        <end position="324"/>
    </location>
</feature>
<organism evidence="3 4">
    <name type="scientific">Robiginitalea myxolifaciens</name>
    <dbReference type="NCBI Taxonomy" id="400055"/>
    <lineage>
        <taxon>Bacteria</taxon>
        <taxon>Pseudomonadati</taxon>
        <taxon>Bacteroidota</taxon>
        <taxon>Flavobacteriia</taxon>
        <taxon>Flavobacteriales</taxon>
        <taxon>Flavobacteriaceae</taxon>
        <taxon>Robiginitalea</taxon>
    </lineage>
</organism>